<dbReference type="STRING" id="104421.E2AJK3"/>
<gene>
    <name evidence="2" type="ORF">EAG_07756</name>
</gene>
<dbReference type="InterPro" id="IPR000210">
    <property type="entry name" value="BTB/POZ_dom"/>
</dbReference>
<dbReference type="SUPFAM" id="SSF54695">
    <property type="entry name" value="POZ domain"/>
    <property type="match status" value="1"/>
</dbReference>
<dbReference type="InterPro" id="IPR009091">
    <property type="entry name" value="RCC1/BLIP-II"/>
</dbReference>
<feature type="domain" description="BTB" evidence="1">
    <location>
        <begin position="181"/>
        <end position="248"/>
    </location>
</feature>
<dbReference type="InterPro" id="IPR011333">
    <property type="entry name" value="SKP1/BTB/POZ_sf"/>
</dbReference>
<accession>E2AJK3</accession>
<protein>
    <submittedName>
        <fullName evidence="2">RCC1 and BTB domain-containing protein 1</fullName>
    </submittedName>
</protein>
<dbReference type="OMA" id="REDICKP"/>
<dbReference type="PROSITE" id="PS50097">
    <property type="entry name" value="BTB"/>
    <property type="match status" value="1"/>
</dbReference>
<keyword evidence="3" id="KW-1185">Reference proteome</keyword>
<evidence type="ECO:0000313" key="2">
    <source>
        <dbReference type="EMBL" id="EFN66398.1"/>
    </source>
</evidence>
<dbReference type="InParanoid" id="E2AJK3"/>
<organism evidence="3">
    <name type="scientific">Camponotus floridanus</name>
    <name type="common">Florida carpenter ant</name>
    <dbReference type="NCBI Taxonomy" id="104421"/>
    <lineage>
        <taxon>Eukaryota</taxon>
        <taxon>Metazoa</taxon>
        <taxon>Ecdysozoa</taxon>
        <taxon>Arthropoda</taxon>
        <taxon>Hexapoda</taxon>
        <taxon>Insecta</taxon>
        <taxon>Pterygota</taxon>
        <taxon>Neoptera</taxon>
        <taxon>Endopterygota</taxon>
        <taxon>Hymenoptera</taxon>
        <taxon>Apocrita</taxon>
        <taxon>Aculeata</taxon>
        <taxon>Formicoidea</taxon>
        <taxon>Formicidae</taxon>
        <taxon>Formicinae</taxon>
        <taxon>Camponotus</taxon>
    </lineage>
</organism>
<dbReference type="SMART" id="SM00225">
    <property type="entry name" value="BTB"/>
    <property type="match status" value="1"/>
</dbReference>
<dbReference type="AlphaFoldDB" id="E2AJK3"/>
<evidence type="ECO:0000313" key="3">
    <source>
        <dbReference type="Proteomes" id="UP000000311"/>
    </source>
</evidence>
<dbReference type="PANTHER" id="PTHR24413">
    <property type="entry name" value="SPECKLE-TYPE POZ PROTEIN"/>
    <property type="match status" value="1"/>
</dbReference>
<name>E2AJK3_CAMFO</name>
<dbReference type="Gene3D" id="2.130.10.30">
    <property type="entry name" value="Regulator of chromosome condensation 1/beta-lactamase-inhibitor protein II"/>
    <property type="match status" value="1"/>
</dbReference>
<dbReference type="Pfam" id="PF00651">
    <property type="entry name" value="BTB"/>
    <property type="match status" value="1"/>
</dbReference>
<proteinExistence type="predicted"/>
<dbReference type="OrthoDB" id="10256179at2759"/>
<reference evidence="2 3" key="1">
    <citation type="journal article" date="2010" name="Science">
        <title>Genomic comparison of the ants Camponotus floridanus and Harpegnathos saltator.</title>
        <authorList>
            <person name="Bonasio R."/>
            <person name="Zhang G."/>
            <person name="Ye C."/>
            <person name="Mutti N.S."/>
            <person name="Fang X."/>
            <person name="Qin N."/>
            <person name="Donahue G."/>
            <person name="Yang P."/>
            <person name="Li Q."/>
            <person name="Li C."/>
            <person name="Zhang P."/>
            <person name="Huang Z."/>
            <person name="Berger S.L."/>
            <person name="Reinberg D."/>
            <person name="Wang J."/>
            <person name="Liebig J."/>
        </authorList>
    </citation>
    <scope>NUCLEOTIDE SEQUENCE [LARGE SCALE GENOMIC DNA]</scope>
    <source>
        <strain evidence="3">C129</strain>
    </source>
</reference>
<sequence length="341" mass="39383">MAITDMGEIYYIRDLHLRDFPCSNSMLNDNSSNRVYDFCERKRFIEKRTELSNVVIVKVVCGRAHALALSNEGQVYIFKNNCFNLLNIPELQKILDIAAVYHSDRSAILGDNGHIYVWGNYFGCDIKSPIVTQFSTMQEALRHNIIDAYPIILSMNELGYIDVQSNILECSQTLFDDPSTSDFTIQVKNHSIYVHKAILRSRSEYFESMFRNFKEKDQSILTLPSVYSYTAYKAFLKYLYTGVIDLPMHKLLKLFKLAMMLCDTKLISSCIREIKRKVTLANIIFVYSTAMEYNNENLKKFSIKFAVNYMLSTTQIESDKEIDENILESFKKEIANAKSAS</sequence>
<dbReference type="EMBL" id="GL440027">
    <property type="protein sequence ID" value="EFN66398.1"/>
    <property type="molecule type" value="Genomic_DNA"/>
</dbReference>
<dbReference type="Proteomes" id="UP000000311">
    <property type="component" value="Unassembled WGS sequence"/>
</dbReference>
<evidence type="ECO:0000259" key="1">
    <source>
        <dbReference type="PROSITE" id="PS50097"/>
    </source>
</evidence>
<dbReference type="SUPFAM" id="SSF50985">
    <property type="entry name" value="RCC1/BLIP-II"/>
    <property type="match status" value="1"/>
</dbReference>
<dbReference type="Gene3D" id="3.30.710.10">
    <property type="entry name" value="Potassium Channel Kv1.1, Chain A"/>
    <property type="match status" value="1"/>
</dbReference>